<dbReference type="AlphaFoldDB" id="A0A450TQ11"/>
<dbReference type="Pfam" id="PF13707">
    <property type="entry name" value="RloB"/>
    <property type="match status" value="1"/>
</dbReference>
<dbReference type="InterPro" id="IPR025591">
    <property type="entry name" value="RloB"/>
</dbReference>
<name>A0A450TQ11_9GAMM</name>
<organism evidence="1">
    <name type="scientific">Candidatus Kentrum sp. FW</name>
    <dbReference type="NCBI Taxonomy" id="2126338"/>
    <lineage>
        <taxon>Bacteria</taxon>
        <taxon>Pseudomonadati</taxon>
        <taxon>Pseudomonadota</taxon>
        <taxon>Gammaproteobacteria</taxon>
        <taxon>Candidatus Kentrum</taxon>
    </lineage>
</organism>
<protein>
    <submittedName>
        <fullName evidence="1">RloB-like protein</fullName>
    </submittedName>
</protein>
<evidence type="ECO:0000313" key="1">
    <source>
        <dbReference type="EMBL" id="VFJ70103.1"/>
    </source>
</evidence>
<sequence>MRRRKFSRSQGRRPYRKLFIIATEGEKTEPRYFSFFNDPRSVIRVKCLKGSKGKHHSDPRHVLKRMERYIKDESLKASDEA</sequence>
<proteinExistence type="predicted"/>
<gene>
    <name evidence="1" type="ORF">BECKFW1821C_GA0114237_102116</name>
</gene>
<dbReference type="EMBL" id="CAADFE010000021">
    <property type="protein sequence ID" value="VFJ70103.1"/>
    <property type="molecule type" value="Genomic_DNA"/>
</dbReference>
<reference evidence="1" key="1">
    <citation type="submission" date="2019-02" db="EMBL/GenBank/DDBJ databases">
        <authorList>
            <person name="Gruber-Vodicka R. H."/>
            <person name="Seah K. B. B."/>
        </authorList>
    </citation>
    <scope>NUCLEOTIDE SEQUENCE</scope>
    <source>
        <strain evidence="1">BECK_BZ131</strain>
    </source>
</reference>
<accession>A0A450TQ11</accession>